<reference evidence="13 14" key="1">
    <citation type="submission" date="2015-04" db="EMBL/GenBank/DDBJ databases">
        <title>Draft Genome Sequence of the Novel Agar-Digesting Marine Bacterium Q1.</title>
        <authorList>
            <person name="Li Y."/>
            <person name="Li D."/>
            <person name="Chen G."/>
            <person name="Du Z."/>
        </authorList>
    </citation>
    <scope>NUCLEOTIDE SEQUENCE [LARGE SCALE GENOMIC DNA]</scope>
    <source>
        <strain evidence="13 14">Q1</strain>
    </source>
</reference>
<dbReference type="PIRSF" id="PIRSF006268">
    <property type="entry name" value="ApbE"/>
    <property type="match status" value="1"/>
</dbReference>
<evidence type="ECO:0000256" key="5">
    <source>
        <dbReference type="ARBA" id="ARBA00022679"/>
    </source>
</evidence>
<keyword evidence="6 11" id="KW-0479">Metal-binding</keyword>
<keyword evidence="7 11" id="KW-0274">FAD</keyword>
<keyword evidence="8 11" id="KW-0460">Magnesium</keyword>
<evidence type="ECO:0000256" key="3">
    <source>
        <dbReference type="ARBA" id="ARBA00016337"/>
    </source>
</evidence>
<accession>A0A0J8GSA1</accession>
<evidence type="ECO:0000256" key="6">
    <source>
        <dbReference type="ARBA" id="ARBA00022723"/>
    </source>
</evidence>
<comment type="similarity">
    <text evidence="1 11">Belongs to the ApbE family.</text>
</comment>
<evidence type="ECO:0000256" key="1">
    <source>
        <dbReference type="ARBA" id="ARBA00008282"/>
    </source>
</evidence>
<dbReference type="Gene3D" id="3.10.520.10">
    <property type="entry name" value="ApbE-like domains"/>
    <property type="match status" value="1"/>
</dbReference>
<evidence type="ECO:0000313" key="13">
    <source>
        <dbReference type="EMBL" id="KMT65597.1"/>
    </source>
</evidence>
<dbReference type="RefSeq" id="WP_048691393.1">
    <property type="nucleotide sequence ID" value="NZ_KQ130487.1"/>
</dbReference>
<evidence type="ECO:0000256" key="11">
    <source>
        <dbReference type="PIRNR" id="PIRNR006268"/>
    </source>
</evidence>
<comment type="cofactor">
    <cofactor evidence="12">
        <name>Mg(2+)</name>
        <dbReference type="ChEBI" id="CHEBI:18420"/>
    </cofactor>
    <cofactor evidence="12">
        <name>Mn(2+)</name>
        <dbReference type="ChEBI" id="CHEBI:29035"/>
    </cofactor>
    <text evidence="12">Magnesium. Can also use manganese.</text>
</comment>
<evidence type="ECO:0000256" key="9">
    <source>
        <dbReference type="ARBA" id="ARBA00031306"/>
    </source>
</evidence>
<feature type="binding site" evidence="12">
    <location>
        <position position="146"/>
    </location>
    <ligand>
        <name>Mg(2+)</name>
        <dbReference type="ChEBI" id="CHEBI:18420"/>
    </ligand>
</feature>
<sequence length="300" mass="33250">MELFNFNFKAMGSPCSLSFYAPSASYANDTFVKARAAIAQLEQTYSIYKPDSLVCQINQNAGIRPILIDNQTYCLLKYADQAYQLSGGIFDITSGVLSDLWDFRQAKIPQDTQIKACKSLVDWTSVQWNQTEIYLPQIGMKLDLGGIVKEYAADMLASLMKQNKIDHGLVELGGDIYVLGEHLSGEPWLVDIKKPDSGKRPNRIAQIKMTRGGLASSGDYERNFNYQGVNYCHIINPQTGWPAQGLTAVSVRAEQCVLAGTLATIAMLKGQAAIEWLNQLEVDFVAQDNKGILHTNYTNS</sequence>
<evidence type="ECO:0000256" key="2">
    <source>
        <dbReference type="ARBA" id="ARBA00011955"/>
    </source>
</evidence>
<keyword evidence="5 11" id="KW-0808">Transferase</keyword>
<dbReference type="EC" id="2.7.1.180" evidence="2 11"/>
<dbReference type="OrthoDB" id="9778595at2"/>
<comment type="catalytic activity">
    <reaction evidence="10 11">
        <text>L-threonyl-[protein] + FAD = FMN-L-threonyl-[protein] + AMP + H(+)</text>
        <dbReference type="Rhea" id="RHEA:36847"/>
        <dbReference type="Rhea" id="RHEA-COMP:11060"/>
        <dbReference type="Rhea" id="RHEA-COMP:11061"/>
        <dbReference type="ChEBI" id="CHEBI:15378"/>
        <dbReference type="ChEBI" id="CHEBI:30013"/>
        <dbReference type="ChEBI" id="CHEBI:57692"/>
        <dbReference type="ChEBI" id="CHEBI:74257"/>
        <dbReference type="ChEBI" id="CHEBI:456215"/>
        <dbReference type="EC" id="2.7.1.180"/>
    </reaction>
</comment>
<evidence type="ECO:0000256" key="8">
    <source>
        <dbReference type="ARBA" id="ARBA00022842"/>
    </source>
</evidence>
<dbReference type="AlphaFoldDB" id="A0A0J8GSA1"/>
<evidence type="ECO:0000256" key="7">
    <source>
        <dbReference type="ARBA" id="ARBA00022827"/>
    </source>
</evidence>
<evidence type="ECO:0000313" key="14">
    <source>
        <dbReference type="Proteomes" id="UP000037600"/>
    </source>
</evidence>
<dbReference type="PANTHER" id="PTHR30040:SF2">
    <property type="entry name" value="FAD:PROTEIN FMN TRANSFERASE"/>
    <property type="match status" value="1"/>
</dbReference>
<organism evidence="13 14">
    <name type="scientific">Catenovulum maritimum</name>
    <dbReference type="NCBI Taxonomy" id="1513271"/>
    <lineage>
        <taxon>Bacteria</taxon>
        <taxon>Pseudomonadati</taxon>
        <taxon>Pseudomonadota</taxon>
        <taxon>Gammaproteobacteria</taxon>
        <taxon>Alteromonadales</taxon>
        <taxon>Alteromonadaceae</taxon>
        <taxon>Catenovulum</taxon>
    </lineage>
</organism>
<dbReference type="GO" id="GO:0046872">
    <property type="term" value="F:metal ion binding"/>
    <property type="evidence" value="ECO:0007669"/>
    <property type="project" value="UniProtKB-UniRule"/>
</dbReference>
<dbReference type="Pfam" id="PF02424">
    <property type="entry name" value="ApbE"/>
    <property type="match status" value="1"/>
</dbReference>
<dbReference type="InterPro" id="IPR024932">
    <property type="entry name" value="ApbE"/>
</dbReference>
<keyword evidence="4 11" id="KW-0285">Flavoprotein</keyword>
<dbReference type="EMBL" id="LAZL01000010">
    <property type="protein sequence ID" value="KMT65597.1"/>
    <property type="molecule type" value="Genomic_DNA"/>
</dbReference>
<evidence type="ECO:0000256" key="10">
    <source>
        <dbReference type="ARBA" id="ARBA00048540"/>
    </source>
</evidence>
<gene>
    <name evidence="13" type="ORF">XM47_07820</name>
</gene>
<dbReference type="STRING" id="1513271.XM47_07820"/>
<proteinExistence type="inferred from homology"/>
<comment type="caution">
    <text evidence="13">The sequence shown here is derived from an EMBL/GenBank/DDBJ whole genome shotgun (WGS) entry which is preliminary data.</text>
</comment>
<evidence type="ECO:0000256" key="12">
    <source>
        <dbReference type="PIRSR" id="PIRSR006268-2"/>
    </source>
</evidence>
<keyword evidence="14" id="KW-1185">Reference proteome</keyword>
<evidence type="ECO:0000256" key="4">
    <source>
        <dbReference type="ARBA" id="ARBA00022630"/>
    </source>
</evidence>
<dbReference type="GO" id="GO:0016740">
    <property type="term" value="F:transferase activity"/>
    <property type="evidence" value="ECO:0007669"/>
    <property type="project" value="UniProtKB-UniRule"/>
</dbReference>
<dbReference type="SUPFAM" id="SSF143631">
    <property type="entry name" value="ApbE-like"/>
    <property type="match status" value="1"/>
</dbReference>
<dbReference type="Proteomes" id="UP000037600">
    <property type="component" value="Unassembled WGS sequence"/>
</dbReference>
<dbReference type="InterPro" id="IPR003374">
    <property type="entry name" value="ApbE-like_sf"/>
</dbReference>
<dbReference type="PANTHER" id="PTHR30040">
    <property type="entry name" value="THIAMINE BIOSYNTHESIS LIPOPROTEIN APBE"/>
    <property type="match status" value="1"/>
</dbReference>
<protein>
    <recommendedName>
        <fullName evidence="3 11">FAD:protein FMN transferase</fullName>
        <ecNumber evidence="2 11">2.7.1.180</ecNumber>
    </recommendedName>
    <alternativeName>
        <fullName evidence="9 11">Flavin transferase</fullName>
    </alternativeName>
</protein>
<feature type="binding site" evidence="12">
    <location>
        <position position="264"/>
    </location>
    <ligand>
        <name>Mg(2+)</name>
        <dbReference type="ChEBI" id="CHEBI:18420"/>
    </ligand>
</feature>
<name>A0A0J8GSA1_9ALTE</name>